<evidence type="ECO:0000313" key="2">
    <source>
        <dbReference type="Proteomes" id="UP000254326"/>
    </source>
</evidence>
<dbReference type="AlphaFoldDB" id="A0A370U9M8"/>
<dbReference type="InterPro" id="IPR027266">
    <property type="entry name" value="TrmE/GcvT-like"/>
</dbReference>
<dbReference type="EMBL" id="QKRA01000003">
    <property type="protein sequence ID" value="RDL44453.1"/>
    <property type="molecule type" value="Genomic_DNA"/>
</dbReference>
<evidence type="ECO:0000313" key="1">
    <source>
        <dbReference type="EMBL" id="RDL44453.1"/>
    </source>
</evidence>
<protein>
    <submittedName>
        <fullName evidence="1">Sarcosine oxidase subunit gamma</fullName>
    </submittedName>
</protein>
<sequence>MSDVNSEAPTVALMDQLPDASIQGQSPLFHADLATVAKKGPKTGGVVFKEQALMGQITLRLNAENAEQLKAAEKVLGVSLPTQPLTSVESGDVSVRWISPDEWLIIVPGLKAFDVESALHAALSGHYQVVNVSGGWTVFMLSGKNARDVLQKSAPVDVHPAAFPVGKVVTTVFAKSSAIIRRAGDDQYELVVRRSFADYLWLWLQDASREYGLVVEA</sequence>
<comment type="caution">
    <text evidence="1">The sequence shown here is derived from an EMBL/GenBank/DDBJ whole genome shotgun (WGS) entry which is preliminary data.</text>
</comment>
<dbReference type="NCBIfam" id="TIGR01375">
    <property type="entry name" value="soxG"/>
    <property type="match status" value="1"/>
</dbReference>
<dbReference type="InterPro" id="IPR007375">
    <property type="entry name" value="SoxG"/>
</dbReference>
<dbReference type="Gene3D" id="3.30.70.1520">
    <property type="entry name" value="Heterotetrameric sarcosine oxidase"/>
    <property type="match status" value="1"/>
</dbReference>
<reference evidence="1 2" key="1">
    <citation type="submission" date="2018-06" db="EMBL/GenBank/DDBJ databases">
        <title>Marinomonas sp. YLB-05 draft genome sequence.</title>
        <authorList>
            <person name="Yu L."/>
            <person name="Tang X."/>
        </authorList>
    </citation>
    <scope>NUCLEOTIDE SEQUENCE [LARGE SCALE GENOMIC DNA]</scope>
    <source>
        <strain evidence="1 2">YLB-05</strain>
    </source>
</reference>
<dbReference type="Proteomes" id="UP000254326">
    <property type="component" value="Unassembled WGS sequence"/>
</dbReference>
<dbReference type="GO" id="GO:0008115">
    <property type="term" value="F:sarcosine oxidase activity"/>
    <property type="evidence" value="ECO:0007669"/>
    <property type="project" value="InterPro"/>
</dbReference>
<dbReference type="OrthoDB" id="9814782at2"/>
<dbReference type="Gene3D" id="3.30.1360.120">
    <property type="entry name" value="Probable tRNA modification gtpase trme, domain 1"/>
    <property type="match status" value="1"/>
</dbReference>
<accession>A0A370U9M8</accession>
<name>A0A370U9M8_9GAMM</name>
<dbReference type="Pfam" id="PF04268">
    <property type="entry name" value="SoxG"/>
    <property type="match status" value="1"/>
</dbReference>
<organism evidence="1 2">
    <name type="scientific">Marinomonas piezotolerans</name>
    <dbReference type="NCBI Taxonomy" id="2213058"/>
    <lineage>
        <taxon>Bacteria</taxon>
        <taxon>Pseudomonadati</taxon>
        <taxon>Pseudomonadota</taxon>
        <taxon>Gammaproteobacteria</taxon>
        <taxon>Oceanospirillales</taxon>
        <taxon>Oceanospirillaceae</taxon>
        <taxon>Marinomonas</taxon>
    </lineage>
</organism>
<keyword evidence="2" id="KW-1185">Reference proteome</keyword>
<proteinExistence type="predicted"/>
<dbReference type="SUPFAM" id="SSF103025">
    <property type="entry name" value="Folate-binding domain"/>
    <property type="match status" value="1"/>
</dbReference>
<dbReference type="GO" id="GO:1901053">
    <property type="term" value="P:sarcosine catabolic process"/>
    <property type="evidence" value="ECO:0007669"/>
    <property type="project" value="InterPro"/>
</dbReference>
<gene>
    <name evidence="1" type="ORF">DN730_08625</name>
</gene>
<dbReference type="RefSeq" id="WP_115467716.1">
    <property type="nucleotide sequence ID" value="NZ_QKRA01000003.1"/>
</dbReference>
<dbReference type="InterPro" id="IPR006280">
    <property type="entry name" value="SoxG_het"/>
</dbReference>